<dbReference type="PROSITE" id="PS50111">
    <property type="entry name" value="CHEMOTAXIS_TRANSDUC_2"/>
    <property type="match status" value="1"/>
</dbReference>
<keyword evidence="7 11" id="KW-0472">Membrane</keyword>
<dbReference type="OrthoDB" id="9760371at2"/>
<evidence type="ECO:0000313" key="15">
    <source>
        <dbReference type="Proteomes" id="UP000306477"/>
    </source>
</evidence>
<dbReference type="SMART" id="SM00283">
    <property type="entry name" value="MA"/>
    <property type="match status" value="1"/>
</dbReference>
<dbReference type="SUPFAM" id="SSF58104">
    <property type="entry name" value="Methyl-accepting chemotaxis protein (MCP) signaling domain"/>
    <property type="match status" value="1"/>
</dbReference>
<feature type="domain" description="HAMP" evidence="13">
    <location>
        <begin position="309"/>
        <end position="361"/>
    </location>
</feature>
<dbReference type="Gene3D" id="3.30.450.20">
    <property type="entry name" value="PAS domain"/>
    <property type="match status" value="2"/>
</dbReference>
<dbReference type="GO" id="GO:0005886">
    <property type="term" value="C:plasma membrane"/>
    <property type="evidence" value="ECO:0007669"/>
    <property type="project" value="UniProtKB-SubCell"/>
</dbReference>
<dbReference type="Proteomes" id="UP000306477">
    <property type="component" value="Unassembled WGS sequence"/>
</dbReference>
<evidence type="ECO:0000256" key="8">
    <source>
        <dbReference type="ARBA" id="ARBA00023224"/>
    </source>
</evidence>
<dbReference type="EMBL" id="SLUB01000018">
    <property type="protein sequence ID" value="THE12329.1"/>
    <property type="molecule type" value="Genomic_DNA"/>
</dbReference>
<evidence type="ECO:0000256" key="10">
    <source>
        <dbReference type="PROSITE-ProRule" id="PRU00284"/>
    </source>
</evidence>
<feature type="transmembrane region" description="Helical" evidence="11">
    <location>
        <begin position="285"/>
        <end position="308"/>
    </location>
</feature>
<evidence type="ECO:0000256" key="1">
    <source>
        <dbReference type="ARBA" id="ARBA00004651"/>
    </source>
</evidence>
<dbReference type="InterPro" id="IPR003660">
    <property type="entry name" value="HAMP_dom"/>
</dbReference>
<dbReference type="InterPro" id="IPR033479">
    <property type="entry name" value="dCache_1"/>
</dbReference>
<dbReference type="PANTHER" id="PTHR32089">
    <property type="entry name" value="METHYL-ACCEPTING CHEMOTAXIS PROTEIN MCPB"/>
    <property type="match status" value="1"/>
</dbReference>
<dbReference type="CDD" id="cd06225">
    <property type="entry name" value="HAMP"/>
    <property type="match status" value="1"/>
</dbReference>
<evidence type="ECO:0000256" key="5">
    <source>
        <dbReference type="ARBA" id="ARBA00022692"/>
    </source>
</evidence>
<protein>
    <submittedName>
        <fullName evidence="14">HAMP domain-containing protein</fullName>
    </submittedName>
</protein>
<dbReference type="GO" id="GO:0007165">
    <property type="term" value="P:signal transduction"/>
    <property type="evidence" value="ECO:0007669"/>
    <property type="project" value="UniProtKB-KW"/>
</dbReference>
<dbReference type="InterPro" id="IPR004089">
    <property type="entry name" value="MCPsignal_dom"/>
</dbReference>
<organism evidence="14 15">
    <name type="scientific">Bacillus timonensis</name>
    <dbReference type="NCBI Taxonomy" id="1033734"/>
    <lineage>
        <taxon>Bacteria</taxon>
        <taxon>Bacillati</taxon>
        <taxon>Bacillota</taxon>
        <taxon>Bacilli</taxon>
        <taxon>Bacillales</taxon>
        <taxon>Bacillaceae</taxon>
        <taxon>Bacillus</taxon>
    </lineage>
</organism>
<keyword evidence="4" id="KW-0145">Chemotaxis</keyword>
<dbReference type="Pfam" id="PF00672">
    <property type="entry name" value="HAMP"/>
    <property type="match status" value="1"/>
</dbReference>
<comment type="similarity">
    <text evidence="9">Belongs to the methyl-accepting chemotaxis (MCP) protein family.</text>
</comment>
<dbReference type="SMART" id="SM00304">
    <property type="entry name" value="HAMP"/>
    <property type="match status" value="1"/>
</dbReference>
<dbReference type="CDD" id="cd12912">
    <property type="entry name" value="PDC2_MCP_like"/>
    <property type="match status" value="1"/>
</dbReference>
<feature type="domain" description="Methyl-accepting transducer" evidence="12">
    <location>
        <begin position="380"/>
        <end position="616"/>
    </location>
</feature>
<proteinExistence type="inferred from homology"/>
<dbReference type="PANTHER" id="PTHR32089:SF114">
    <property type="entry name" value="METHYL-ACCEPTING CHEMOTAXIS PROTEIN MCPB"/>
    <property type="match status" value="1"/>
</dbReference>
<comment type="subcellular location">
    <subcellularLocation>
        <location evidence="1">Cell membrane</location>
        <topology evidence="1">Multi-pass membrane protein</topology>
    </subcellularLocation>
</comment>
<evidence type="ECO:0000313" key="14">
    <source>
        <dbReference type="EMBL" id="THE12329.1"/>
    </source>
</evidence>
<accession>A0A4S3PRP7</accession>
<evidence type="ECO:0000259" key="13">
    <source>
        <dbReference type="PROSITE" id="PS50885"/>
    </source>
</evidence>
<dbReference type="Gene3D" id="1.10.8.500">
    <property type="entry name" value="HAMP domain in histidine kinase"/>
    <property type="match status" value="1"/>
</dbReference>
<evidence type="ECO:0000259" key="12">
    <source>
        <dbReference type="PROSITE" id="PS50111"/>
    </source>
</evidence>
<dbReference type="GO" id="GO:0006935">
    <property type="term" value="P:chemotaxis"/>
    <property type="evidence" value="ECO:0007669"/>
    <property type="project" value="UniProtKB-KW"/>
</dbReference>
<keyword evidence="2" id="KW-1003">Cell membrane</keyword>
<dbReference type="CDD" id="cd12913">
    <property type="entry name" value="PDC1_MCP_like"/>
    <property type="match status" value="1"/>
</dbReference>
<evidence type="ECO:0000256" key="9">
    <source>
        <dbReference type="ARBA" id="ARBA00029447"/>
    </source>
</evidence>
<evidence type="ECO:0000256" key="4">
    <source>
        <dbReference type="ARBA" id="ARBA00022500"/>
    </source>
</evidence>
<dbReference type="STRING" id="1033734.GCA_000285535_02269"/>
<dbReference type="SUPFAM" id="SSF103190">
    <property type="entry name" value="Sensory domain-like"/>
    <property type="match status" value="1"/>
</dbReference>
<evidence type="ECO:0000256" key="7">
    <source>
        <dbReference type="ARBA" id="ARBA00023136"/>
    </source>
</evidence>
<sequence length="666" mass="72990">MKNNQEKRKRKHLFNFTIGKRLYITFILIILLPSFMIGFMSYNNAQKEIKSQILATSTASVNLLDGYITDNLSSKYNDVEYFASKLNAGSFAESETSNTIETFTQYSLLHPDIVTIFSGTKDGNMFLYPQANLPEDFDPREREWYKQAIANPGKAIITEPYEDLATGSILVTVAQTINDGSGVIGIDINLESLKEITSSVKIGEKGYAFILTAEKKYLVDPTQETGSVPQGETYSKLIYEKQNGILHDEFQGNEYETAFVTNELTGWKIAGVMEQSEIDQATQGILLSTFWVVAIFIVIGMVIAILIVRSITKPLNTLVQVTDKVSNGDLTQSIKVKNNDEVGQLGNSFNKMLESLRQLLTHVEDKSQTLAASSEQLTASSEQNTKATEQVANAIQEVAVGTEQQTDMVRKATEVVTEMNIGIQQIEVNAQTVSRTSVEAMGIVENGEQAIKESIQQMQNINTSVSDLGKIIYSLGERSEEINQIVNVISDIASQTNLLALNAAIEAARAGEHGKGFAVVADEVRKLAEQSAKSTESIRHLIGTIQEDTKQAVESMNHGTEESAKGINVVNNAGSSFKQIQKFVDDVSSQIQEVSASIAQMTQGAQQVVEAVSEIDEIARKTTGQGQEVSAATEEQLASMEEIASSAASLSFMAEELQDAVRKFRL</sequence>
<keyword evidence="3" id="KW-0488">Methylation</keyword>
<reference evidence="14 15" key="1">
    <citation type="journal article" date="2019" name="Indoor Air">
        <title>Impacts of indoor surface finishes on bacterial viability.</title>
        <authorList>
            <person name="Hu J."/>
            <person name="Maamar S.B."/>
            <person name="Glawe A.J."/>
            <person name="Gottel N."/>
            <person name="Gilbert J.A."/>
            <person name="Hartmann E.M."/>
        </authorList>
    </citation>
    <scope>NUCLEOTIDE SEQUENCE [LARGE SCALE GENOMIC DNA]</scope>
    <source>
        <strain evidence="14 15">AF060A6</strain>
    </source>
</reference>
<keyword evidence="6 11" id="KW-1133">Transmembrane helix</keyword>
<dbReference type="CDD" id="cd11386">
    <property type="entry name" value="MCP_signal"/>
    <property type="match status" value="1"/>
</dbReference>
<evidence type="ECO:0000256" key="3">
    <source>
        <dbReference type="ARBA" id="ARBA00022481"/>
    </source>
</evidence>
<dbReference type="Pfam" id="PF02743">
    <property type="entry name" value="dCache_1"/>
    <property type="match status" value="1"/>
</dbReference>
<evidence type="ECO:0000256" key="6">
    <source>
        <dbReference type="ARBA" id="ARBA00022989"/>
    </source>
</evidence>
<dbReference type="AlphaFoldDB" id="A0A4S3PRP7"/>
<dbReference type="FunFam" id="1.10.287.950:FF:000001">
    <property type="entry name" value="Methyl-accepting chemotaxis sensory transducer"/>
    <property type="match status" value="1"/>
</dbReference>
<comment type="caution">
    <text evidence="14">The sequence shown here is derived from an EMBL/GenBank/DDBJ whole genome shotgun (WGS) entry which is preliminary data.</text>
</comment>
<dbReference type="Gene3D" id="1.10.287.950">
    <property type="entry name" value="Methyl-accepting chemotaxis protein"/>
    <property type="match status" value="1"/>
</dbReference>
<dbReference type="Pfam" id="PF00015">
    <property type="entry name" value="MCPsignal"/>
    <property type="match status" value="1"/>
</dbReference>
<gene>
    <name evidence="14" type="ORF">E1I69_11545</name>
</gene>
<keyword evidence="15" id="KW-1185">Reference proteome</keyword>
<dbReference type="PROSITE" id="PS50885">
    <property type="entry name" value="HAMP"/>
    <property type="match status" value="1"/>
</dbReference>
<evidence type="ECO:0000256" key="2">
    <source>
        <dbReference type="ARBA" id="ARBA00022475"/>
    </source>
</evidence>
<evidence type="ECO:0000256" key="11">
    <source>
        <dbReference type="SAM" id="Phobius"/>
    </source>
</evidence>
<feature type="transmembrane region" description="Helical" evidence="11">
    <location>
        <begin position="21"/>
        <end position="42"/>
    </location>
</feature>
<keyword evidence="5 11" id="KW-0812">Transmembrane</keyword>
<name>A0A4S3PRP7_9BACI</name>
<dbReference type="InterPro" id="IPR029151">
    <property type="entry name" value="Sensor-like_sf"/>
</dbReference>
<keyword evidence="8 10" id="KW-0807">Transducer</keyword>